<feature type="compositionally biased region" description="Polar residues" evidence="1">
    <location>
        <begin position="104"/>
        <end position="130"/>
    </location>
</feature>
<gene>
    <name evidence="2" type="ORF">JTE90_028637</name>
</gene>
<dbReference type="EMBL" id="JAFNEN010000221">
    <property type="protein sequence ID" value="KAG8189093.1"/>
    <property type="molecule type" value="Genomic_DNA"/>
</dbReference>
<reference evidence="2 3" key="1">
    <citation type="journal article" date="2022" name="Nat. Ecol. Evol.">
        <title>A masculinizing supergene underlies an exaggerated male reproductive morph in a spider.</title>
        <authorList>
            <person name="Hendrickx F."/>
            <person name="De Corte Z."/>
            <person name="Sonet G."/>
            <person name="Van Belleghem S.M."/>
            <person name="Kostlbacher S."/>
            <person name="Vangestel C."/>
        </authorList>
    </citation>
    <scope>NUCLEOTIDE SEQUENCE [LARGE SCALE GENOMIC DNA]</scope>
    <source>
        <strain evidence="2">W744_W776</strain>
    </source>
</reference>
<dbReference type="Proteomes" id="UP000827092">
    <property type="component" value="Unassembled WGS sequence"/>
</dbReference>
<sequence>MAQSSSIEVCSEEKMVTEESPQKKAVSSTDGHEFLLAFDPQPQRILQLNRRKFFNLNRDQDKESKTSSPSLESACKKSDCKKPGVSQDRLKPPPTSGHKIIKLVSNNTVPVKQNGIKRNSTVTSSQSTVPAESPPKKKHKPITWP</sequence>
<feature type="compositionally biased region" description="Basic and acidic residues" evidence="1">
    <location>
        <begin position="11"/>
        <end position="22"/>
    </location>
</feature>
<protein>
    <submittedName>
        <fullName evidence="2">Uncharacterized protein</fullName>
    </submittedName>
</protein>
<feature type="region of interest" description="Disordered" evidence="1">
    <location>
        <begin position="56"/>
        <end position="145"/>
    </location>
</feature>
<evidence type="ECO:0000313" key="3">
    <source>
        <dbReference type="Proteomes" id="UP000827092"/>
    </source>
</evidence>
<name>A0AAV6UZQ2_9ARAC</name>
<feature type="compositionally biased region" description="Basic residues" evidence="1">
    <location>
        <begin position="136"/>
        <end position="145"/>
    </location>
</feature>
<feature type="region of interest" description="Disordered" evidence="1">
    <location>
        <begin position="1"/>
        <end position="30"/>
    </location>
</feature>
<dbReference type="AlphaFoldDB" id="A0AAV6UZQ2"/>
<comment type="caution">
    <text evidence="2">The sequence shown here is derived from an EMBL/GenBank/DDBJ whole genome shotgun (WGS) entry which is preliminary data.</text>
</comment>
<accession>A0AAV6UZQ2</accession>
<evidence type="ECO:0000256" key="1">
    <source>
        <dbReference type="SAM" id="MobiDB-lite"/>
    </source>
</evidence>
<keyword evidence="3" id="KW-1185">Reference proteome</keyword>
<evidence type="ECO:0000313" key="2">
    <source>
        <dbReference type="EMBL" id="KAG8189093.1"/>
    </source>
</evidence>
<proteinExistence type="predicted"/>
<organism evidence="2 3">
    <name type="scientific">Oedothorax gibbosus</name>
    <dbReference type="NCBI Taxonomy" id="931172"/>
    <lineage>
        <taxon>Eukaryota</taxon>
        <taxon>Metazoa</taxon>
        <taxon>Ecdysozoa</taxon>
        <taxon>Arthropoda</taxon>
        <taxon>Chelicerata</taxon>
        <taxon>Arachnida</taxon>
        <taxon>Araneae</taxon>
        <taxon>Araneomorphae</taxon>
        <taxon>Entelegynae</taxon>
        <taxon>Araneoidea</taxon>
        <taxon>Linyphiidae</taxon>
        <taxon>Erigoninae</taxon>
        <taxon>Oedothorax</taxon>
    </lineage>
</organism>